<dbReference type="AlphaFoldDB" id="R7TTH5"/>
<accession>R7TTH5</accession>
<reference evidence="7" key="1">
    <citation type="submission" date="2012-12" db="EMBL/GenBank/DDBJ databases">
        <authorList>
            <person name="Hellsten U."/>
            <person name="Grimwood J."/>
            <person name="Chapman J.A."/>
            <person name="Shapiro H."/>
            <person name="Aerts A."/>
            <person name="Otillar R.P."/>
            <person name="Terry A.Y."/>
            <person name="Boore J.L."/>
            <person name="Simakov O."/>
            <person name="Marletaz F."/>
            <person name="Cho S.-J."/>
            <person name="Edsinger-Gonzales E."/>
            <person name="Havlak P."/>
            <person name="Kuo D.-H."/>
            <person name="Larsson T."/>
            <person name="Lv J."/>
            <person name="Arendt D."/>
            <person name="Savage R."/>
            <person name="Osoegawa K."/>
            <person name="de Jong P."/>
            <person name="Lindberg D.R."/>
            <person name="Seaver E.C."/>
            <person name="Weisblat D.A."/>
            <person name="Putnam N.H."/>
            <person name="Grigoriev I.V."/>
            <person name="Rokhsar D.S."/>
        </authorList>
    </citation>
    <scope>NUCLEOTIDE SEQUENCE</scope>
    <source>
        <strain evidence="7">I ESC-2004</strain>
    </source>
</reference>
<reference evidence="5 7" key="2">
    <citation type="journal article" date="2013" name="Nature">
        <title>Insights into bilaterian evolution from three spiralian genomes.</title>
        <authorList>
            <person name="Simakov O."/>
            <person name="Marletaz F."/>
            <person name="Cho S.J."/>
            <person name="Edsinger-Gonzales E."/>
            <person name="Havlak P."/>
            <person name="Hellsten U."/>
            <person name="Kuo D.H."/>
            <person name="Larsson T."/>
            <person name="Lv J."/>
            <person name="Arendt D."/>
            <person name="Savage R."/>
            <person name="Osoegawa K."/>
            <person name="de Jong P."/>
            <person name="Grimwood J."/>
            <person name="Chapman J.A."/>
            <person name="Shapiro H."/>
            <person name="Aerts A."/>
            <person name="Otillar R.P."/>
            <person name="Terry A.Y."/>
            <person name="Boore J.L."/>
            <person name="Grigoriev I.V."/>
            <person name="Lindberg D.R."/>
            <person name="Seaver E.C."/>
            <person name="Weisblat D.A."/>
            <person name="Putnam N.H."/>
            <person name="Rokhsar D.S."/>
        </authorList>
    </citation>
    <scope>NUCLEOTIDE SEQUENCE</scope>
    <source>
        <strain evidence="5 7">I ESC-2004</strain>
    </source>
</reference>
<dbReference type="InterPro" id="IPR042333">
    <property type="entry name" value="LRAD2/Mig-13-like"/>
</dbReference>
<dbReference type="CDD" id="cd12087">
    <property type="entry name" value="TM_EGFR-like"/>
    <property type="match status" value="1"/>
</dbReference>
<sequence>MGVKLNHQTTPGATSYGAKVLLARTTSSSTDVNIALGASSLFPVIIHVCTSPAAEGGVFPVEISKKWKLSFVIIDSYTYRFEGSHDLRIIDRPRHGSLRSPGFPLRSKVADPSVTYLIHGLSPRDCMTLIFCDYDICDSSVIIVYDGANRTAPKKALRHSNPYPHIKSSSQYLLVEYLPSPRPPHCTGFRAEYQYECAVVNVATGGAVYQEGSDSMDIDCVWPLHHEHLSMSLRFISSPSAITALDESTSLIEIREGSTSTGRVLFATRNIEEVLQREFTSTDGLYVRLRASYAEIEHVAFVFTPFRQLDEKRTGFGKDIPCDLYNGVVGFTCHASRRCVPTDVCCDGVQHCAGAEDEYLVRCQDSQFGLNDSSERADCFSWGLFWCDDGHNCFSADQRCDGEANCADNADELFCGSSAYLNDPKEKPKTVWWLAIPVGILCVVLLITLIVFWRKQRRGQMIYRCGIYTPHAHNIQMHTFHDDGMRAGEEGNLSEPLHPHHHQEDEEEEEEEEEEEVEDEICQDSPRQTRAAMETISTATLKDGLQLWGEGEPLML</sequence>
<dbReference type="PANTHER" id="PTHR24652:SF67">
    <property type="entry name" value="LOW-DENSITY LIPOPROTEIN RECEPTOR CLASS A DOMAIN-CONTAINING PROTEIN 2"/>
    <property type="match status" value="1"/>
</dbReference>
<evidence type="ECO:0008006" key="8">
    <source>
        <dbReference type="Google" id="ProtNLM"/>
    </source>
</evidence>
<name>R7TTH5_CAPTE</name>
<dbReference type="Proteomes" id="UP000014760">
    <property type="component" value="Unassembled WGS sequence"/>
</dbReference>
<dbReference type="EMBL" id="AMQN01000267">
    <property type="status" value="NOT_ANNOTATED_CDS"/>
    <property type="molecule type" value="Genomic_DNA"/>
</dbReference>
<dbReference type="InterPro" id="IPR035914">
    <property type="entry name" value="Sperma_CUB_dom_sf"/>
</dbReference>
<dbReference type="STRING" id="283909.R7TTH5"/>
<dbReference type="CDD" id="cd00112">
    <property type="entry name" value="LDLa"/>
    <property type="match status" value="1"/>
</dbReference>
<dbReference type="EMBL" id="KB308724">
    <property type="protein sequence ID" value="ELT96907.1"/>
    <property type="molecule type" value="Genomic_DNA"/>
</dbReference>
<keyword evidence="4" id="KW-0472">Membrane</keyword>
<dbReference type="SUPFAM" id="SSF49854">
    <property type="entry name" value="Spermadhesin, CUB domain"/>
    <property type="match status" value="1"/>
</dbReference>
<feature type="region of interest" description="Disordered" evidence="3">
    <location>
        <begin position="485"/>
        <end position="530"/>
    </location>
</feature>
<comment type="caution">
    <text evidence="2">Lacks conserved residue(s) required for the propagation of feature annotation.</text>
</comment>
<dbReference type="PRINTS" id="PR00261">
    <property type="entry name" value="LDLRECEPTOR"/>
</dbReference>
<evidence type="ECO:0000313" key="6">
    <source>
        <dbReference type="EnsemblMetazoa" id="CapteP224533"/>
    </source>
</evidence>
<feature type="disulfide bond" evidence="2">
    <location>
        <begin position="400"/>
        <end position="415"/>
    </location>
</feature>
<dbReference type="PANTHER" id="PTHR24652">
    <property type="entry name" value="LOW-DENSITY LIPOPROTEIN RECEPTOR CLASS A DOMAIN-CONTAINING PROTEIN 2"/>
    <property type="match status" value="1"/>
</dbReference>
<dbReference type="InterPro" id="IPR036055">
    <property type="entry name" value="LDL_receptor-like_sf"/>
</dbReference>
<keyword evidence="7" id="KW-1185">Reference proteome</keyword>
<dbReference type="PROSITE" id="PS50068">
    <property type="entry name" value="LDLRA_2"/>
    <property type="match status" value="2"/>
</dbReference>
<feature type="transmembrane region" description="Helical" evidence="4">
    <location>
        <begin position="431"/>
        <end position="453"/>
    </location>
</feature>
<keyword evidence="4" id="KW-0812">Transmembrane</keyword>
<dbReference type="EnsemblMetazoa" id="CapteT224533">
    <property type="protein sequence ID" value="CapteP224533"/>
    <property type="gene ID" value="CapteG224533"/>
</dbReference>
<evidence type="ECO:0000256" key="4">
    <source>
        <dbReference type="SAM" id="Phobius"/>
    </source>
</evidence>
<dbReference type="SUPFAM" id="SSF57424">
    <property type="entry name" value="LDL receptor-like module"/>
    <property type="match status" value="1"/>
</dbReference>
<evidence type="ECO:0000256" key="2">
    <source>
        <dbReference type="PROSITE-ProRule" id="PRU00124"/>
    </source>
</evidence>
<reference evidence="6" key="3">
    <citation type="submission" date="2015-06" db="UniProtKB">
        <authorList>
            <consortium name="EnsemblMetazoa"/>
        </authorList>
    </citation>
    <scope>IDENTIFICATION</scope>
</reference>
<feature type="compositionally biased region" description="Acidic residues" evidence="3">
    <location>
        <begin position="505"/>
        <end position="522"/>
    </location>
</feature>
<keyword evidence="1 2" id="KW-1015">Disulfide bond</keyword>
<dbReference type="HOGENOM" id="CLU_490251_0_0_1"/>
<evidence type="ECO:0000313" key="5">
    <source>
        <dbReference type="EMBL" id="ELT96907.1"/>
    </source>
</evidence>
<organism evidence="5">
    <name type="scientific">Capitella teleta</name>
    <name type="common">Polychaete worm</name>
    <dbReference type="NCBI Taxonomy" id="283909"/>
    <lineage>
        <taxon>Eukaryota</taxon>
        <taxon>Metazoa</taxon>
        <taxon>Spiralia</taxon>
        <taxon>Lophotrochozoa</taxon>
        <taxon>Annelida</taxon>
        <taxon>Polychaeta</taxon>
        <taxon>Sedentaria</taxon>
        <taxon>Scolecida</taxon>
        <taxon>Capitellidae</taxon>
        <taxon>Capitella</taxon>
    </lineage>
</organism>
<evidence type="ECO:0000313" key="7">
    <source>
        <dbReference type="Proteomes" id="UP000014760"/>
    </source>
</evidence>
<evidence type="ECO:0000256" key="1">
    <source>
        <dbReference type="ARBA" id="ARBA00023157"/>
    </source>
</evidence>
<protein>
    <recommendedName>
        <fullName evidence="8">CUB domain-containing protein</fullName>
    </recommendedName>
</protein>
<keyword evidence="4" id="KW-1133">Transmembrane helix</keyword>
<dbReference type="InterPro" id="IPR002172">
    <property type="entry name" value="LDrepeatLR_classA_rpt"/>
</dbReference>
<gene>
    <name evidence="5" type="ORF">CAPTEDRAFT_224533</name>
</gene>
<dbReference type="SMART" id="SM00192">
    <property type="entry name" value="LDLa"/>
    <property type="match status" value="2"/>
</dbReference>
<dbReference type="Gene3D" id="4.10.400.10">
    <property type="entry name" value="Low-density Lipoprotein Receptor"/>
    <property type="match status" value="1"/>
</dbReference>
<evidence type="ECO:0000256" key="3">
    <source>
        <dbReference type="SAM" id="MobiDB-lite"/>
    </source>
</evidence>
<dbReference type="OrthoDB" id="19606at2759"/>
<proteinExistence type="predicted"/>